<feature type="compositionally biased region" description="Low complexity" evidence="5">
    <location>
        <begin position="269"/>
        <end position="283"/>
    </location>
</feature>
<evidence type="ECO:0000256" key="1">
    <source>
        <dbReference type="ARBA" id="ARBA00004167"/>
    </source>
</evidence>
<evidence type="ECO:0008006" key="9">
    <source>
        <dbReference type="Google" id="ProtNLM"/>
    </source>
</evidence>
<feature type="compositionally biased region" description="Low complexity" evidence="5">
    <location>
        <begin position="322"/>
        <end position="336"/>
    </location>
</feature>
<dbReference type="VEuPathDB" id="FungiDB:P170DRAFT_462517"/>
<dbReference type="GeneID" id="36559805"/>
<dbReference type="Proteomes" id="UP000234275">
    <property type="component" value="Unassembled WGS sequence"/>
</dbReference>
<keyword evidence="8" id="KW-1185">Reference proteome</keyword>
<comment type="caution">
    <text evidence="7">The sequence shown here is derived from an EMBL/GenBank/DDBJ whole genome shotgun (WGS) entry which is preliminary data.</text>
</comment>
<organism evidence="7 8">
    <name type="scientific">Aspergillus steynii IBT 23096</name>
    <dbReference type="NCBI Taxonomy" id="1392250"/>
    <lineage>
        <taxon>Eukaryota</taxon>
        <taxon>Fungi</taxon>
        <taxon>Dikarya</taxon>
        <taxon>Ascomycota</taxon>
        <taxon>Pezizomycotina</taxon>
        <taxon>Eurotiomycetes</taxon>
        <taxon>Eurotiomycetidae</taxon>
        <taxon>Eurotiales</taxon>
        <taxon>Aspergillaceae</taxon>
        <taxon>Aspergillus</taxon>
        <taxon>Aspergillus subgen. Circumdati</taxon>
    </lineage>
</organism>
<dbReference type="GO" id="GO:0016020">
    <property type="term" value="C:membrane"/>
    <property type="evidence" value="ECO:0007669"/>
    <property type="project" value="UniProtKB-SubCell"/>
</dbReference>
<feature type="compositionally biased region" description="Low complexity" evidence="5">
    <location>
        <begin position="216"/>
        <end position="245"/>
    </location>
</feature>
<keyword evidence="2 6" id="KW-0812">Transmembrane</keyword>
<dbReference type="InterPro" id="IPR051694">
    <property type="entry name" value="Immunoregulatory_rcpt-like"/>
</dbReference>
<keyword evidence="3 6" id="KW-1133">Transmembrane helix</keyword>
<evidence type="ECO:0000256" key="2">
    <source>
        <dbReference type="ARBA" id="ARBA00022692"/>
    </source>
</evidence>
<feature type="transmembrane region" description="Helical" evidence="6">
    <location>
        <begin position="117"/>
        <end position="139"/>
    </location>
</feature>
<feature type="region of interest" description="Disordered" evidence="5">
    <location>
        <begin position="183"/>
        <end position="245"/>
    </location>
</feature>
<feature type="compositionally biased region" description="Low complexity" evidence="5">
    <location>
        <begin position="48"/>
        <end position="87"/>
    </location>
</feature>
<evidence type="ECO:0000256" key="3">
    <source>
        <dbReference type="ARBA" id="ARBA00022989"/>
    </source>
</evidence>
<feature type="compositionally biased region" description="Polar residues" evidence="5">
    <location>
        <begin position="196"/>
        <end position="208"/>
    </location>
</feature>
<reference evidence="7 8" key="1">
    <citation type="submission" date="2016-12" db="EMBL/GenBank/DDBJ databases">
        <title>The genomes of Aspergillus section Nigri reveals drivers in fungal speciation.</title>
        <authorList>
            <consortium name="DOE Joint Genome Institute"/>
            <person name="Vesth T.C."/>
            <person name="Nybo J."/>
            <person name="Theobald S."/>
            <person name="Brandl J."/>
            <person name="Frisvad J.C."/>
            <person name="Nielsen K.F."/>
            <person name="Lyhne E.K."/>
            <person name="Kogle M.E."/>
            <person name="Kuo A."/>
            <person name="Riley R."/>
            <person name="Clum A."/>
            <person name="Nolan M."/>
            <person name="Lipzen A."/>
            <person name="Salamov A."/>
            <person name="Henrissat B."/>
            <person name="Wiebenga A."/>
            <person name="De Vries R.P."/>
            <person name="Grigoriev I.V."/>
            <person name="Mortensen U.H."/>
            <person name="Andersen M.R."/>
            <person name="Baker S.E."/>
        </authorList>
    </citation>
    <scope>NUCLEOTIDE SEQUENCE [LARGE SCALE GENOMIC DNA]</scope>
    <source>
        <strain evidence="7 8">IBT 23096</strain>
    </source>
</reference>
<proteinExistence type="predicted"/>
<evidence type="ECO:0000313" key="7">
    <source>
        <dbReference type="EMBL" id="PLB52627.1"/>
    </source>
</evidence>
<feature type="region of interest" description="Disordered" evidence="5">
    <location>
        <begin position="37"/>
        <end position="87"/>
    </location>
</feature>
<dbReference type="EMBL" id="MSFO01000002">
    <property type="protein sequence ID" value="PLB52627.1"/>
    <property type="molecule type" value="Genomic_DNA"/>
</dbReference>
<dbReference type="RefSeq" id="XP_024707929.1">
    <property type="nucleotide sequence ID" value="XM_024852107.1"/>
</dbReference>
<dbReference type="PANTHER" id="PTHR15549">
    <property type="entry name" value="PAIRED IMMUNOGLOBULIN-LIKE TYPE 2 RECEPTOR"/>
    <property type="match status" value="1"/>
</dbReference>
<protein>
    <recommendedName>
        <fullName evidence="9">Mid2 domain-containing protein</fullName>
    </recommendedName>
</protein>
<dbReference type="OrthoDB" id="5431298at2759"/>
<feature type="compositionally biased region" description="Basic and acidic residues" evidence="5">
    <location>
        <begin position="37"/>
        <end position="46"/>
    </location>
</feature>
<evidence type="ECO:0000313" key="8">
    <source>
        <dbReference type="Proteomes" id="UP000234275"/>
    </source>
</evidence>
<feature type="region of interest" description="Disordered" evidence="5">
    <location>
        <begin position="261"/>
        <end position="295"/>
    </location>
</feature>
<sequence>MSCSGGKAWYVCFKRSFQGCCSINPCDTGICPDDDNHSTDNTDKPKPSVSTFSISTTSTKSTSTTTTATATTTHTASTTTTTSTSTASTLQTYTELSGVSPTNSPASSSGDKPNGGLIGVSVGGAAVALILLGLLLWLVRRSRKKRGRRFTLLYWRGPAHEHNEKSYSPTRSSLHNLLTSEDSHYYDSDHSPSLSQTATSSRNNSTTGPGTGTLVSLPSRTSRHSISSSPSVTLSPPPTTISTPSGALLADQITSAAAGATSVNAGPVTDTSTRSTSTRATHSQLEPTPELSDTGFYRQRAELAANSARELINVPLNERQRPLQPQSSPRQPQSSSIKSPNLPVPPAKAIVTADGVILRPNLDQLVHDHESSTLGSGDDHVMSFMRYDAAEDSELPAYRSSWGWRRSSTGSAHVTMNENVRGL</sequence>
<keyword evidence="4 6" id="KW-0472">Membrane</keyword>
<gene>
    <name evidence="7" type="ORF">P170DRAFT_462517</name>
</gene>
<accession>A0A2I2GIF2</accession>
<dbReference type="GO" id="GO:0071944">
    <property type="term" value="C:cell periphery"/>
    <property type="evidence" value="ECO:0007669"/>
    <property type="project" value="UniProtKB-ARBA"/>
</dbReference>
<feature type="region of interest" description="Disordered" evidence="5">
    <location>
        <begin position="317"/>
        <end position="346"/>
    </location>
</feature>
<name>A0A2I2GIF2_9EURO</name>
<dbReference type="PANTHER" id="PTHR15549:SF30">
    <property type="entry name" value="MID2 DOMAIN-CONTAINING PROTEIN"/>
    <property type="match status" value="1"/>
</dbReference>
<evidence type="ECO:0000256" key="6">
    <source>
        <dbReference type="SAM" id="Phobius"/>
    </source>
</evidence>
<dbReference type="STRING" id="1392250.A0A2I2GIF2"/>
<dbReference type="AlphaFoldDB" id="A0A2I2GIF2"/>
<evidence type="ECO:0000256" key="4">
    <source>
        <dbReference type="ARBA" id="ARBA00023136"/>
    </source>
</evidence>
<evidence type="ECO:0000256" key="5">
    <source>
        <dbReference type="SAM" id="MobiDB-lite"/>
    </source>
</evidence>
<comment type="subcellular location">
    <subcellularLocation>
        <location evidence="1">Membrane</location>
        <topology evidence="1">Single-pass membrane protein</topology>
    </subcellularLocation>
</comment>